<proteinExistence type="inferred from homology"/>
<dbReference type="SUPFAM" id="SSF53613">
    <property type="entry name" value="Ribokinase-like"/>
    <property type="match status" value="1"/>
</dbReference>
<comment type="similarity">
    <text evidence="17">Belongs to the NnrD/CARKD family.</text>
</comment>
<keyword evidence="11 18" id="KW-0413">Isomerase</keyword>
<evidence type="ECO:0000256" key="11">
    <source>
        <dbReference type="ARBA" id="ARBA00023235"/>
    </source>
</evidence>
<dbReference type="InterPro" id="IPR029056">
    <property type="entry name" value="Ribokinase-like"/>
</dbReference>
<comment type="function">
    <text evidence="14 19">Bifunctional enzyme that catalyzes the epimerization of the S- and R-forms of NAD(P)HX and the dehydration of the S-form of NAD(P)HX at the expense of ADP, which is converted to AMP. This allows the repair of both epimers of NAD(P)HX, a damaged form of NAD(P)H that is a result of enzymatic or heat-dependent hydration.</text>
</comment>
<gene>
    <name evidence="17" type="primary">nnrD</name>
    <name evidence="18" type="synonym">nnrE</name>
    <name evidence="22" type="ORF">MQE35_16040</name>
</gene>
<feature type="binding site" evidence="18">
    <location>
        <begin position="58"/>
        <end position="62"/>
    </location>
    <ligand>
        <name>(6S)-NADPHX</name>
        <dbReference type="ChEBI" id="CHEBI:64076"/>
    </ligand>
</feature>
<evidence type="ECO:0000256" key="1">
    <source>
        <dbReference type="ARBA" id="ARBA00000013"/>
    </source>
</evidence>
<dbReference type="GO" id="GO:0110051">
    <property type="term" value="P:metabolite repair"/>
    <property type="evidence" value="ECO:0007669"/>
    <property type="project" value="TreeGrafter"/>
</dbReference>
<comment type="similarity">
    <text evidence="4 19">In the C-terminal section; belongs to the NnrD/CARKD family.</text>
</comment>
<dbReference type="PROSITE" id="PS51383">
    <property type="entry name" value="YJEF_C_3"/>
    <property type="match status" value="1"/>
</dbReference>
<accession>A0A9E6ZSW0</accession>
<feature type="binding site" evidence="18">
    <location>
        <position position="59"/>
    </location>
    <ligand>
        <name>K(+)</name>
        <dbReference type="ChEBI" id="CHEBI:29103"/>
    </ligand>
</feature>
<evidence type="ECO:0000256" key="3">
    <source>
        <dbReference type="ARBA" id="ARBA00006001"/>
    </source>
</evidence>
<dbReference type="EMBL" id="CP094358">
    <property type="protein sequence ID" value="UOB17233.1"/>
    <property type="molecule type" value="Genomic_DNA"/>
</dbReference>
<evidence type="ECO:0000256" key="2">
    <source>
        <dbReference type="ARBA" id="ARBA00000909"/>
    </source>
</evidence>
<sequence>MKILSREQVYEADKVTAQNQNISSDELMERAGTGVFNWIHSNLQGNHVKIHIFCGIGNNGGDGMVIARHLKNHGYNIQTYVVNFSDKRSKDFLLNLNRLKELKHWPQFINNEEDIPEISEGDMVVDAIFGIGLHRPPAEWVGEIIKQINESGSFVLSIDIPSGLYMDKIPEQIDYIIKANHTLSFQNPKLPFFLPQTGIYCNSWELIDIGIDEQFMEKVKTEAEFITKQNILSLYIPRNKFSHKGTYGHSLIAGGSYGKIGAVVLSSKACLKVGAGLVTSFIPKCGYDILQTVFPECMVITDEDEKIITDIQYDFKPSVIGIGTGMGKDKKTVQAMNNLLSNINMPIVIDADGLNILSENKEMLDKLPENSVLTPHPKELERLIGKWRDDFEKLEKVKLFSKKYNCVVVIKGAHTITVYKDKLYINSTGNPGMASAGSGDVLTGIITGLISQGYTPLNATIFGVYLHGKAADLAVGKTGYEALTATSIIDHISTFYINLFSEDEKKN</sequence>
<dbReference type="EC" id="5.1.99.6" evidence="19"/>
<evidence type="ECO:0000256" key="7">
    <source>
        <dbReference type="ARBA" id="ARBA00022840"/>
    </source>
</evidence>
<comment type="function">
    <text evidence="18">Catalyzes the epimerization of the S- and R-forms of NAD(P)HX, a damaged form of NAD(P)H that is a result of enzymatic or heat-dependent hydration. This is a prerequisite for the S-specific NAD(P)H-hydrate dehydratase to allow the repair of both epimers of NAD(P)HX.</text>
</comment>
<dbReference type="PANTHER" id="PTHR12592">
    <property type="entry name" value="ATP-DEPENDENT (S)-NAD(P)H-HYDRATE DEHYDRATASE FAMILY MEMBER"/>
    <property type="match status" value="1"/>
</dbReference>
<comment type="catalytic activity">
    <reaction evidence="15 17 19">
        <text>(6S)-NADHX + ADP = AMP + phosphate + NADH + H(+)</text>
        <dbReference type="Rhea" id="RHEA:32223"/>
        <dbReference type="ChEBI" id="CHEBI:15378"/>
        <dbReference type="ChEBI" id="CHEBI:43474"/>
        <dbReference type="ChEBI" id="CHEBI:57945"/>
        <dbReference type="ChEBI" id="CHEBI:64074"/>
        <dbReference type="ChEBI" id="CHEBI:456215"/>
        <dbReference type="ChEBI" id="CHEBI:456216"/>
        <dbReference type="EC" id="4.2.1.136"/>
    </reaction>
</comment>
<dbReference type="InterPro" id="IPR017953">
    <property type="entry name" value="Carbohydrate_kinase_pred_CS"/>
</dbReference>
<comment type="catalytic activity">
    <reaction evidence="1 18 19">
        <text>(6R)-NADHX = (6S)-NADHX</text>
        <dbReference type="Rhea" id="RHEA:32215"/>
        <dbReference type="ChEBI" id="CHEBI:64074"/>
        <dbReference type="ChEBI" id="CHEBI:64075"/>
        <dbReference type="EC" id="5.1.99.6"/>
    </reaction>
</comment>
<comment type="similarity">
    <text evidence="18">Belongs to the NnrE/AIBP family.</text>
</comment>
<comment type="caution">
    <text evidence="18">Lacks conserved residue(s) required for the propagation of feature annotation.</text>
</comment>
<evidence type="ECO:0000256" key="12">
    <source>
        <dbReference type="ARBA" id="ARBA00023239"/>
    </source>
</evidence>
<comment type="catalytic activity">
    <reaction evidence="2 18 19">
        <text>(6R)-NADPHX = (6S)-NADPHX</text>
        <dbReference type="Rhea" id="RHEA:32227"/>
        <dbReference type="ChEBI" id="CHEBI:64076"/>
        <dbReference type="ChEBI" id="CHEBI:64077"/>
        <dbReference type="EC" id="5.1.99.6"/>
    </reaction>
</comment>
<feature type="domain" description="YjeF C-terminal" evidence="20">
    <location>
        <begin position="227"/>
        <end position="499"/>
    </location>
</feature>
<keyword evidence="9 18" id="KW-0630">Potassium</keyword>
<name>A0A9E6ZSW0_9FLAO</name>
<evidence type="ECO:0000256" key="19">
    <source>
        <dbReference type="PIRNR" id="PIRNR017184"/>
    </source>
</evidence>
<dbReference type="InterPro" id="IPR000631">
    <property type="entry name" value="CARKD"/>
</dbReference>
<keyword evidence="7 17" id="KW-0067">ATP-binding</keyword>
<dbReference type="Pfam" id="PF03853">
    <property type="entry name" value="YjeF_N"/>
    <property type="match status" value="1"/>
</dbReference>
<dbReference type="KEGG" id="fbm:MQE35_16040"/>
<comment type="similarity">
    <text evidence="3 19">In the N-terminal section; belongs to the NnrE/AIBP family.</text>
</comment>
<feature type="domain" description="YjeF N-terminal" evidence="21">
    <location>
        <begin position="9"/>
        <end position="217"/>
    </location>
</feature>
<dbReference type="Gene3D" id="3.40.50.10260">
    <property type="entry name" value="YjeF N-terminal domain"/>
    <property type="match status" value="1"/>
</dbReference>
<evidence type="ECO:0000313" key="23">
    <source>
        <dbReference type="Proteomes" id="UP000831290"/>
    </source>
</evidence>
<feature type="binding site" evidence="17">
    <location>
        <position position="262"/>
    </location>
    <ligand>
        <name>(6S)-NADPHX</name>
        <dbReference type="ChEBI" id="CHEBI:64076"/>
    </ligand>
</feature>
<evidence type="ECO:0000256" key="4">
    <source>
        <dbReference type="ARBA" id="ARBA00009524"/>
    </source>
</evidence>
<evidence type="ECO:0000256" key="16">
    <source>
        <dbReference type="ARBA" id="ARBA00049209"/>
    </source>
</evidence>
<feature type="binding site" evidence="17">
    <location>
        <begin position="411"/>
        <end position="415"/>
    </location>
    <ligand>
        <name>AMP</name>
        <dbReference type="ChEBI" id="CHEBI:456215"/>
    </ligand>
</feature>
<feature type="binding site" evidence="18">
    <location>
        <begin position="130"/>
        <end position="136"/>
    </location>
    <ligand>
        <name>(6S)-NADPHX</name>
        <dbReference type="ChEBI" id="CHEBI:64076"/>
    </ligand>
</feature>
<dbReference type="GO" id="GO:0046496">
    <property type="term" value="P:nicotinamide nucleotide metabolic process"/>
    <property type="evidence" value="ECO:0007669"/>
    <property type="project" value="UniProtKB-UniRule"/>
</dbReference>
<dbReference type="AlphaFoldDB" id="A0A9E6ZSW0"/>
<dbReference type="GO" id="GO:0052855">
    <property type="term" value="F:ADP-dependent NAD(P)H-hydrate dehydratase activity"/>
    <property type="evidence" value="ECO:0007669"/>
    <property type="project" value="UniProtKB-UniRule"/>
</dbReference>
<evidence type="ECO:0000256" key="5">
    <source>
        <dbReference type="ARBA" id="ARBA00022723"/>
    </source>
</evidence>
<comment type="subunit">
    <text evidence="17">Homotetramer.</text>
</comment>
<dbReference type="GO" id="GO:0005524">
    <property type="term" value="F:ATP binding"/>
    <property type="evidence" value="ECO:0007669"/>
    <property type="project" value="UniProtKB-UniRule"/>
</dbReference>
<feature type="binding site" evidence="18">
    <location>
        <position position="162"/>
    </location>
    <ligand>
        <name>K(+)</name>
        <dbReference type="ChEBI" id="CHEBI:29103"/>
    </ligand>
</feature>
<dbReference type="HAMAP" id="MF_01966">
    <property type="entry name" value="NADHX_epimerase"/>
    <property type="match status" value="1"/>
</dbReference>
<feature type="binding site" evidence="18">
    <location>
        <position position="159"/>
    </location>
    <ligand>
        <name>(6S)-NADPHX</name>
        <dbReference type="ChEBI" id="CHEBI:64076"/>
    </ligand>
</feature>
<feature type="binding site" evidence="17">
    <location>
        <position position="439"/>
    </location>
    <ligand>
        <name>AMP</name>
        <dbReference type="ChEBI" id="CHEBI:456215"/>
    </ligand>
</feature>
<feature type="binding site" evidence="17">
    <location>
        <position position="440"/>
    </location>
    <ligand>
        <name>(6S)-NADPHX</name>
        <dbReference type="ChEBI" id="CHEBI:64076"/>
    </ligand>
</feature>
<dbReference type="PROSITE" id="PS01050">
    <property type="entry name" value="YJEF_C_2"/>
    <property type="match status" value="1"/>
</dbReference>
<keyword evidence="8 17" id="KW-0521">NADP</keyword>
<feature type="binding site" evidence="18">
    <location>
        <position position="126"/>
    </location>
    <ligand>
        <name>K(+)</name>
        <dbReference type="ChEBI" id="CHEBI:29103"/>
    </ligand>
</feature>
<comment type="function">
    <text evidence="17">Catalyzes the dehydration of the S-form of NAD(P)HX at the expense of ADP, which is converted to AMP. Together with NAD(P)HX epimerase, which catalyzes the epimerization of the S- and R-forms, the enzyme allows the repair of both epimers of NAD(P)HX, a damaged form of NAD(P)H that is a result of enzymatic or heat-dependent hydration.</text>
</comment>
<evidence type="ECO:0000256" key="9">
    <source>
        <dbReference type="ARBA" id="ARBA00022958"/>
    </source>
</evidence>
<dbReference type="Pfam" id="PF01256">
    <property type="entry name" value="Carb_kinase"/>
    <property type="match status" value="1"/>
</dbReference>
<dbReference type="SUPFAM" id="SSF64153">
    <property type="entry name" value="YjeF N-terminal domain-like"/>
    <property type="match status" value="1"/>
</dbReference>
<keyword evidence="10 17" id="KW-0520">NAD</keyword>
<dbReference type="Gene3D" id="3.40.1190.20">
    <property type="match status" value="1"/>
</dbReference>
<evidence type="ECO:0000256" key="14">
    <source>
        <dbReference type="ARBA" id="ARBA00025153"/>
    </source>
</evidence>
<organism evidence="22 23">
    <name type="scientific">Abyssalbus ytuae</name>
    <dbReference type="NCBI Taxonomy" id="2926907"/>
    <lineage>
        <taxon>Bacteria</taxon>
        <taxon>Pseudomonadati</taxon>
        <taxon>Bacteroidota</taxon>
        <taxon>Flavobacteriia</taxon>
        <taxon>Flavobacteriales</taxon>
        <taxon>Flavobacteriaceae</taxon>
        <taxon>Abyssalbus</taxon>
    </lineage>
</organism>
<dbReference type="CDD" id="cd01171">
    <property type="entry name" value="YXKO-related"/>
    <property type="match status" value="1"/>
</dbReference>
<evidence type="ECO:0000256" key="6">
    <source>
        <dbReference type="ARBA" id="ARBA00022741"/>
    </source>
</evidence>
<evidence type="ECO:0000313" key="22">
    <source>
        <dbReference type="EMBL" id="UOB17233.1"/>
    </source>
</evidence>
<dbReference type="NCBIfam" id="TIGR00196">
    <property type="entry name" value="yjeF_cterm"/>
    <property type="match status" value="1"/>
</dbReference>
<dbReference type="HAMAP" id="MF_01965">
    <property type="entry name" value="NADHX_dehydratase"/>
    <property type="match status" value="1"/>
</dbReference>
<dbReference type="InterPro" id="IPR004443">
    <property type="entry name" value="YjeF_N_dom"/>
</dbReference>
<dbReference type="InterPro" id="IPR030677">
    <property type="entry name" value="Nnr"/>
</dbReference>
<dbReference type="EC" id="4.2.1.136" evidence="19"/>
<dbReference type="InterPro" id="IPR036652">
    <property type="entry name" value="YjeF_N_dom_sf"/>
</dbReference>
<reference evidence="22" key="1">
    <citation type="submission" date="2022-03" db="EMBL/GenBank/DDBJ databases">
        <title>Description of Abyssus ytuae gen. nov., sp. nov., a novel member of the family Flavobacteriaceae isolated from the sediment of Mariana Trench.</title>
        <authorList>
            <person name="Zhang J."/>
            <person name="Xu X."/>
        </authorList>
    </citation>
    <scope>NUCLEOTIDE SEQUENCE</scope>
    <source>
        <strain evidence="22">MT3330</strain>
    </source>
</reference>
<protein>
    <recommendedName>
        <fullName evidence="19">Bifunctional NAD(P)H-hydrate repair enzyme</fullName>
    </recommendedName>
    <alternativeName>
        <fullName evidence="19">Nicotinamide nucleotide repair protein</fullName>
    </alternativeName>
    <domain>
        <recommendedName>
            <fullName evidence="19">ADP-dependent (S)-NAD(P)H-hydrate dehydratase</fullName>
            <ecNumber evidence="19">4.2.1.136</ecNumber>
        </recommendedName>
        <alternativeName>
            <fullName evidence="19">ADP-dependent NAD(P)HX dehydratase</fullName>
        </alternativeName>
    </domain>
    <domain>
        <recommendedName>
            <fullName evidence="19">NAD(P)H-hydrate epimerase</fullName>
            <ecNumber evidence="19">5.1.99.6</ecNumber>
        </recommendedName>
    </domain>
</protein>
<feature type="binding site" evidence="17">
    <location>
        <position position="325"/>
    </location>
    <ligand>
        <name>(6S)-NADPHX</name>
        <dbReference type="ChEBI" id="CHEBI:64076"/>
    </ligand>
</feature>
<evidence type="ECO:0000259" key="20">
    <source>
        <dbReference type="PROSITE" id="PS51383"/>
    </source>
</evidence>
<evidence type="ECO:0000256" key="8">
    <source>
        <dbReference type="ARBA" id="ARBA00022857"/>
    </source>
</evidence>
<comment type="cofactor">
    <cofactor evidence="18 19">
        <name>K(+)</name>
        <dbReference type="ChEBI" id="CHEBI:29103"/>
    </cofactor>
    <text evidence="18 19">Binds 1 potassium ion per subunit.</text>
</comment>
<dbReference type="GO" id="GO:0046872">
    <property type="term" value="F:metal ion binding"/>
    <property type="evidence" value="ECO:0007669"/>
    <property type="project" value="UniProtKB-UniRule"/>
</dbReference>
<evidence type="ECO:0000256" key="13">
    <source>
        <dbReference type="ARBA" id="ARBA00023268"/>
    </source>
</evidence>
<keyword evidence="23" id="KW-1185">Reference proteome</keyword>
<keyword evidence="12 17" id="KW-0456">Lyase</keyword>
<evidence type="ECO:0000259" key="21">
    <source>
        <dbReference type="PROSITE" id="PS51385"/>
    </source>
</evidence>
<feature type="binding site" evidence="17">
    <location>
        <position position="376"/>
    </location>
    <ligand>
        <name>(6S)-NADPHX</name>
        <dbReference type="ChEBI" id="CHEBI:64076"/>
    </ligand>
</feature>
<dbReference type="PIRSF" id="PIRSF017184">
    <property type="entry name" value="Nnr"/>
    <property type="match status" value="1"/>
</dbReference>
<keyword evidence="6 17" id="KW-0547">Nucleotide-binding</keyword>
<evidence type="ECO:0000256" key="15">
    <source>
        <dbReference type="ARBA" id="ARBA00048238"/>
    </source>
</evidence>
<evidence type="ECO:0000256" key="17">
    <source>
        <dbReference type="HAMAP-Rule" id="MF_01965"/>
    </source>
</evidence>
<dbReference type="Proteomes" id="UP000831290">
    <property type="component" value="Chromosome"/>
</dbReference>
<dbReference type="PROSITE" id="PS51385">
    <property type="entry name" value="YJEF_N"/>
    <property type="match status" value="1"/>
</dbReference>
<evidence type="ECO:0000256" key="18">
    <source>
        <dbReference type="HAMAP-Rule" id="MF_01966"/>
    </source>
</evidence>
<comment type="cofactor">
    <cofactor evidence="17">
        <name>Mg(2+)</name>
        <dbReference type="ChEBI" id="CHEBI:18420"/>
    </cofactor>
</comment>
<keyword evidence="13" id="KW-0511">Multifunctional enzyme</keyword>
<dbReference type="NCBIfam" id="TIGR00197">
    <property type="entry name" value="yjeF_nterm"/>
    <property type="match status" value="1"/>
</dbReference>
<dbReference type="GO" id="GO:0052856">
    <property type="term" value="F:NAD(P)HX epimerase activity"/>
    <property type="evidence" value="ECO:0007669"/>
    <property type="project" value="UniProtKB-UniRule"/>
</dbReference>
<keyword evidence="5 18" id="KW-0479">Metal-binding</keyword>
<evidence type="ECO:0000256" key="10">
    <source>
        <dbReference type="ARBA" id="ARBA00023027"/>
    </source>
</evidence>
<comment type="catalytic activity">
    <reaction evidence="16 17 19">
        <text>(6S)-NADPHX + ADP = AMP + phosphate + NADPH + H(+)</text>
        <dbReference type="Rhea" id="RHEA:32235"/>
        <dbReference type="ChEBI" id="CHEBI:15378"/>
        <dbReference type="ChEBI" id="CHEBI:43474"/>
        <dbReference type="ChEBI" id="CHEBI:57783"/>
        <dbReference type="ChEBI" id="CHEBI:64076"/>
        <dbReference type="ChEBI" id="CHEBI:456215"/>
        <dbReference type="ChEBI" id="CHEBI:456216"/>
        <dbReference type="EC" id="4.2.1.136"/>
    </reaction>
</comment>
<dbReference type="PANTHER" id="PTHR12592:SF0">
    <property type="entry name" value="ATP-DEPENDENT (S)-NAD(P)H-HYDRATE DEHYDRATASE"/>
    <property type="match status" value="1"/>
</dbReference>
<dbReference type="RefSeq" id="WP_255842544.1">
    <property type="nucleotide sequence ID" value="NZ_CP094358.1"/>
</dbReference>